<evidence type="ECO:0000256" key="3">
    <source>
        <dbReference type="ARBA" id="ARBA00022737"/>
    </source>
</evidence>
<dbReference type="Pfam" id="PF00226">
    <property type="entry name" value="DnaJ"/>
    <property type="match status" value="1"/>
</dbReference>
<dbReference type="GO" id="GO:0005788">
    <property type="term" value="C:endoplasmic reticulum lumen"/>
    <property type="evidence" value="ECO:0007669"/>
    <property type="project" value="UniProtKB-SubCell"/>
</dbReference>
<dbReference type="InterPro" id="IPR051727">
    <property type="entry name" value="DnaJ_C3_Co-chaperones"/>
</dbReference>
<keyword evidence="12" id="KW-1185">Reference proteome</keyword>
<evidence type="ECO:0000256" key="4">
    <source>
        <dbReference type="ARBA" id="ARBA00022803"/>
    </source>
</evidence>
<feature type="compositionally biased region" description="Low complexity" evidence="8">
    <location>
        <begin position="524"/>
        <end position="534"/>
    </location>
</feature>
<dbReference type="PANTHER" id="PTHR44140">
    <property type="entry name" value="LD25575P"/>
    <property type="match status" value="1"/>
</dbReference>
<feature type="region of interest" description="Disordered" evidence="8">
    <location>
        <begin position="469"/>
        <end position="534"/>
    </location>
</feature>
<evidence type="ECO:0000313" key="11">
    <source>
        <dbReference type="EMBL" id="KAH0551489.1"/>
    </source>
</evidence>
<evidence type="ECO:0000256" key="6">
    <source>
        <dbReference type="ARBA" id="ARBA00073740"/>
    </source>
</evidence>
<gene>
    <name evidence="11" type="ORF">GP486_007294</name>
</gene>
<evidence type="ECO:0000256" key="1">
    <source>
        <dbReference type="ARBA" id="ARBA00004319"/>
    </source>
</evidence>
<sequence>MILRFPLALTVTLLSSAPFAFCLSTADIPNDTPVSSLVSSANALLARGNFYDALVYFDVAISRDPQNYLTIFKRGAAYLSLGKTSQATQDFDRVLAIKPGFEGALLQRAKIKAKRADWTAARDDYMSAGRTDGQEIADLEEARDAAAKAVEAEGRGDWEACVTHAGVAIMTASTALHLRQLRARCRLEKGEVHEAVADLAHVLQISPGSIQPHLQISASMFYSMVDTEKALTQMRKCLHSDPDSKPCKKLFRREKVLDKTFAKIKQLMEKRQFTSASKLLVGTGDDVGLIQDVRDDIKEFKENGYIHKNSPDGLLHTLVEMTCEAYSEMKSHKKAQAFCDEALAQNPNSLPALLSKAARQLDNEEFEACIQTLNHAKEHAVGGAQHPRTAELLNKAHVLFKRSKQKDYYKVLGVSRDADDREIKHTYRKLTKQFHPDKVAQLGGNKEEAEKKMASINEAYEVLSDPELRQRFDNGDDPNSQEGQQQHPFHGSPFGGAGGQQQFFFSGGGFPGGGAGGSGGGGFKFEFPGGFPFP</sequence>
<organism evidence="11 12">
    <name type="scientific">Trichoglossum hirsutum</name>
    <dbReference type="NCBI Taxonomy" id="265104"/>
    <lineage>
        <taxon>Eukaryota</taxon>
        <taxon>Fungi</taxon>
        <taxon>Dikarya</taxon>
        <taxon>Ascomycota</taxon>
        <taxon>Pezizomycotina</taxon>
        <taxon>Geoglossomycetes</taxon>
        <taxon>Geoglossales</taxon>
        <taxon>Geoglossaceae</taxon>
        <taxon>Trichoglossum</taxon>
    </lineage>
</organism>
<dbReference type="InterPro" id="IPR019734">
    <property type="entry name" value="TPR_rpt"/>
</dbReference>
<evidence type="ECO:0000256" key="9">
    <source>
        <dbReference type="SAM" id="SignalP"/>
    </source>
</evidence>
<dbReference type="PROSITE" id="PS50076">
    <property type="entry name" value="DNAJ_2"/>
    <property type="match status" value="1"/>
</dbReference>
<feature type="chain" id="PRO_5040349881" description="Tetratricopeptide repeat and J domain-containing co-chaperone DNJ1" evidence="9">
    <location>
        <begin position="23"/>
        <end position="534"/>
    </location>
</feature>
<dbReference type="InterPro" id="IPR036869">
    <property type="entry name" value="J_dom_sf"/>
</dbReference>
<comment type="caution">
    <text evidence="11">The sequence shown here is derived from an EMBL/GenBank/DDBJ whole genome shotgun (WGS) entry which is preliminary data.</text>
</comment>
<protein>
    <recommendedName>
        <fullName evidence="6">Tetratricopeptide repeat and J domain-containing co-chaperone DNJ1</fullName>
    </recommendedName>
</protein>
<keyword evidence="3" id="KW-0677">Repeat</keyword>
<dbReference type="InterPro" id="IPR001623">
    <property type="entry name" value="DnaJ_domain"/>
</dbReference>
<evidence type="ECO:0000256" key="7">
    <source>
        <dbReference type="PROSITE-ProRule" id="PRU00339"/>
    </source>
</evidence>
<comment type="subcellular location">
    <subcellularLocation>
        <location evidence="1">Endoplasmic reticulum lumen</location>
    </subcellularLocation>
</comment>
<keyword evidence="2 9" id="KW-0732">Signal</keyword>
<evidence type="ECO:0000259" key="10">
    <source>
        <dbReference type="PROSITE" id="PS50076"/>
    </source>
</evidence>
<dbReference type="EMBL" id="JAGHQM010001989">
    <property type="protein sequence ID" value="KAH0551489.1"/>
    <property type="molecule type" value="Genomic_DNA"/>
</dbReference>
<dbReference type="SMART" id="SM00028">
    <property type="entry name" value="TPR"/>
    <property type="match status" value="4"/>
</dbReference>
<dbReference type="GO" id="GO:0051087">
    <property type="term" value="F:protein-folding chaperone binding"/>
    <property type="evidence" value="ECO:0007669"/>
    <property type="project" value="TreeGrafter"/>
</dbReference>
<dbReference type="CDD" id="cd06257">
    <property type="entry name" value="DnaJ"/>
    <property type="match status" value="1"/>
</dbReference>
<dbReference type="Gene3D" id="1.25.40.10">
    <property type="entry name" value="Tetratricopeptide repeat domain"/>
    <property type="match status" value="1"/>
</dbReference>
<evidence type="ECO:0000256" key="5">
    <source>
        <dbReference type="ARBA" id="ARBA00022824"/>
    </source>
</evidence>
<proteinExistence type="predicted"/>
<feature type="domain" description="J" evidence="10">
    <location>
        <begin position="407"/>
        <end position="476"/>
    </location>
</feature>
<dbReference type="GO" id="GO:0051787">
    <property type="term" value="F:misfolded protein binding"/>
    <property type="evidence" value="ECO:0007669"/>
    <property type="project" value="TreeGrafter"/>
</dbReference>
<dbReference type="FunFam" id="1.25.40.10:FF:000224">
    <property type="entry name" value="DnaJ and TPR domain protein"/>
    <property type="match status" value="1"/>
</dbReference>
<dbReference type="InterPro" id="IPR011990">
    <property type="entry name" value="TPR-like_helical_dom_sf"/>
</dbReference>
<name>A0A9P8L6Y1_9PEZI</name>
<evidence type="ECO:0000256" key="8">
    <source>
        <dbReference type="SAM" id="MobiDB-lite"/>
    </source>
</evidence>
<dbReference type="SUPFAM" id="SSF48452">
    <property type="entry name" value="TPR-like"/>
    <property type="match status" value="2"/>
</dbReference>
<dbReference type="SMART" id="SM00271">
    <property type="entry name" value="DnaJ"/>
    <property type="match status" value="1"/>
</dbReference>
<dbReference type="Gene3D" id="1.10.287.110">
    <property type="entry name" value="DnaJ domain"/>
    <property type="match status" value="1"/>
</dbReference>
<feature type="repeat" description="TPR" evidence="7">
    <location>
        <begin position="68"/>
        <end position="101"/>
    </location>
</feature>
<keyword evidence="5" id="KW-0256">Endoplasmic reticulum</keyword>
<feature type="compositionally biased region" description="Polar residues" evidence="8">
    <location>
        <begin position="477"/>
        <end position="487"/>
    </location>
</feature>
<accession>A0A9P8L6Y1</accession>
<dbReference type="PRINTS" id="PR00625">
    <property type="entry name" value="JDOMAIN"/>
</dbReference>
<dbReference type="PROSITE" id="PS50005">
    <property type="entry name" value="TPR"/>
    <property type="match status" value="1"/>
</dbReference>
<dbReference type="AlphaFoldDB" id="A0A9P8L6Y1"/>
<dbReference type="FunFam" id="1.10.287.110:FF:000083">
    <property type="entry name" value="DnaJ and TPR domain protein"/>
    <property type="match status" value="1"/>
</dbReference>
<reference evidence="11" key="1">
    <citation type="submission" date="2021-03" db="EMBL/GenBank/DDBJ databases">
        <title>Comparative genomics and phylogenomic investigation of the class Geoglossomycetes provide insights into ecological specialization and systematics.</title>
        <authorList>
            <person name="Melie T."/>
            <person name="Pirro S."/>
            <person name="Miller A.N."/>
            <person name="Quandt A."/>
        </authorList>
    </citation>
    <scope>NUCLEOTIDE SEQUENCE</scope>
    <source>
        <strain evidence="11">CAQ_001_2017</strain>
    </source>
</reference>
<keyword evidence="4 7" id="KW-0802">TPR repeat</keyword>
<dbReference type="Proteomes" id="UP000750711">
    <property type="component" value="Unassembled WGS sequence"/>
</dbReference>
<dbReference type="SUPFAM" id="SSF46565">
    <property type="entry name" value="Chaperone J-domain"/>
    <property type="match status" value="1"/>
</dbReference>
<feature type="signal peptide" evidence="9">
    <location>
        <begin position="1"/>
        <end position="22"/>
    </location>
</feature>
<dbReference type="GO" id="GO:0034975">
    <property type="term" value="P:protein folding in endoplasmic reticulum"/>
    <property type="evidence" value="ECO:0007669"/>
    <property type="project" value="TreeGrafter"/>
</dbReference>
<feature type="compositionally biased region" description="Gly residues" evidence="8">
    <location>
        <begin position="506"/>
        <end position="523"/>
    </location>
</feature>
<dbReference type="PANTHER" id="PTHR44140:SF2">
    <property type="entry name" value="LD25575P"/>
    <property type="match status" value="1"/>
</dbReference>
<evidence type="ECO:0000313" key="12">
    <source>
        <dbReference type="Proteomes" id="UP000750711"/>
    </source>
</evidence>
<evidence type="ECO:0000256" key="2">
    <source>
        <dbReference type="ARBA" id="ARBA00022729"/>
    </source>
</evidence>